<dbReference type="GO" id="GO:0046872">
    <property type="term" value="F:metal ion binding"/>
    <property type="evidence" value="ECO:0007669"/>
    <property type="project" value="UniProtKB-KW"/>
</dbReference>
<keyword evidence="3 4" id="KW-0479">Metal-binding</keyword>
<gene>
    <name evidence="5" type="ORF">BGLFYP119_00746</name>
</gene>
<feature type="binding site" evidence="4">
    <location>
        <position position="103"/>
    </location>
    <ligand>
        <name>a divalent metal cation</name>
        <dbReference type="ChEBI" id="CHEBI:60240"/>
        <label>1</label>
    </ligand>
</feature>
<dbReference type="SUPFAM" id="SSF102705">
    <property type="entry name" value="NIF3 (NGG1p interacting factor 3)-like"/>
    <property type="match status" value="1"/>
</dbReference>
<dbReference type="PANTHER" id="PTHR13799:SF14">
    <property type="entry name" value="GTP CYCLOHYDROLASE 1 TYPE 2 HOMOLOG"/>
    <property type="match status" value="1"/>
</dbReference>
<sequence>MKVKKLTDFLESRYPAEMAENWDNVGLLVGDDEKEVRHVFLALDLTEKVLVEAAEAGADMIVTHHPMIFGGLKKINNHDFIGRKVISLIRQDIQYFAMHTNYDVLGMADLSADYLKLQDREVLSVTEEPEGFGRVGRLPERMTLKECGLFVKEALGLQDVRIYGDPDRMVERAAVCTGSGKSMIGDVLKKGADVYITGDIDHHTGIDAVAQDLAVIDAGHYGTEYIFMEAMKNTLAENFPELKVSCARVESPYKLL</sequence>
<organism evidence="5">
    <name type="scientific">Blautia glucerasea</name>
    <dbReference type="NCBI Taxonomy" id="536633"/>
    <lineage>
        <taxon>Bacteria</taxon>
        <taxon>Bacillati</taxon>
        <taxon>Bacillota</taxon>
        <taxon>Clostridia</taxon>
        <taxon>Lachnospirales</taxon>
        <taxon>Lachnospiraceae</taxon>
        <taxon>Blautia</taxon>
    </lineage>
</organism>
<comment type="similarity">
    <text evidence="1">Belongs to the GTP cyclohydrolase I type 2/NIF3 family.</text>
</comment>
<evidence type="ECO:0000256" key="3">
    <source>
        <dbReference type="ARBA" id="ARBA00022723"/>
    </source>
</evidence>
<feature type="binding site" evidence="4">
    <location>
        <position position="224"/>
    </location>
    <ligand>
        <name>a divalent metal cation</name>
        <dbReference type="ChEBI" id="CHEBI:60240"/>
        <label>1</label>
    </ligand>
</feature>
<dbReference type="Gene3D" id="3.40.1390.30">
    <property type="entry name" value="NIF3 (NGG1p interacting factor 3)-like"/>
    <property type="match status" value="2"/>
</dbReference>
<feature type="binding site" evidence="4">
    <location>
        <position position="64"/>
    </location>
    <ligand>
        <name>a divalent metal cation</name>
        <dbReference type="ChEBI" id="CHEBI:60240"/>
        <label>2</label>
    </ligand>
</feature>
<feature type="binding site" evidence="4">
    <location>
        <position position="65"/>
    </location>
    <ligand>
        <name>a divalent metal cation</name>
        <dbReference type="ChEBI" id="CHEBI:60240"/>
        <label>1</label>
    </ligand>
</feature>
<dbReference type="GO" id="GO:0016787">
    <property type="term" value="F:hydrolase activity"/>
    <property type="evidence" value="ECO:0007669"/>
    <property type="project" value="UniProtKB-KW"/>
</dbReference>
<name>A0A6N2RQR6_9FIRM</name>
<dbReference type="Pfam" id="PF01784">
    <property type="entry name" value="DUF34_NIF3"/>
    <property type="match status" value="1"/>
</dbReference>
<dbReference type="GO" id="GO:0005737">
    <property type="term" value="C:cytoplasm"/>
    <property type="evidence" value="ECO:0007669"/>
    <property type="project" value="TreeGrafter"/>
</dbReference>
<dbReference type="EMBL" id="CACRST010000009">
    <property type="protein sequence ID" value="VYS82788.1"/>
    <property type="molecule type" value="Genomic_DNA"/>
</dbReference>
<dbReference type="FunFam" id="3.40.1390.30:FF:000001">
    <property type="entry name" value="GTP cyclohydrolase 1 type 2"/>
    <property type="match status" value="1"/>
</dbReference>
<keyword evidence="5" id="KW-0378">Hydrolase</keyword>
<dbReference type="InterPro" id="IPR036069">
    <property type="entry name" value="DUF34/NIF3_sf"/>
</dbReference>
<dbReference type="NCBIfam" id="TIGR00486">
    <property type="entry name" value="YbgI_SA1388"/>
    <property type="match status" value="1"/>
</dbReference>
<dbReference type="InterPro" id="IPR002678">
    <property type="entry name" value="DUF34/NIF3"/>
</dbReference>
<dbReference type="RefSeq" id="WP_156352876.1">
    <property type="nucleotide sequence ID" value="NZ_CACRST010000009.1"/>
</dbReference>
<evidence type="ECO:0000256" key="4">
    <source>
        <dbReference type="PIRSR" id="PIRSR602678-1"/>
    </source>
</evidence>
<evidence type="ECO:0000313" key="5">
    <source>
        <dbReference type="EMBL" id="VYS82788.1"/>
    </source>
</evidence>
<evidence type="ECO:0000256" key="2">
    <source>
        <dbReference type="ARBA" id="ARBA00022112"/>
    </source>
</evidence>
<dbReference type="AlphaFoldDB" id="A0A6N2RQR6"/>
<evidence type="ECO:0000256" key="1">
    <source>
        <dbReference type="ARBA" id="ARBA00006964"/>
    </source>
</evidence>
<feature type="binding site" evidence="4">
    <location>
        <position position="220"/>
    </location>
    <ligand>
        <name>a divalent metal cation</name>
        <dbReference type="ChEBI" id="CHEBI:60240"/>
        <label>1</label>
    </ligand>
</feature>
<dbReference type="PANTHER" id="PTHR13799">
    <property type="entry name" value="NGG1 INTERACTING FACTOR 3"/>
    <property type="match status" value="1"/>
</dbReference>
<protein>
    <recommendedName>
        <fullName evidence="2">GTP cyclohydrolase 1 type 2 homolog</fullName>
    </recommendedName>
</protein>
<proteinExistence type="inferred from homology"/>
<reference evidence="5" key="1">
    <citation type="submission" date="2019-11" db="EMBL/GenBank/DDBJ databases">
        <authorList>
            <person name="Feng L."/>
        </authorList>
    </citation>
    <scope>NUCLEOTIDE SEQUENCE</scope>
    <source>
        <strain evidence="5">BgluceraseaLFYP119</strain>
    </source>
</reference>
<accession>A0A6N2RQR6</accession>